<keyword evidence="2" id="KW-1185">Reference proteome</keyword>
<dbReference type="Proteomes" id="UP000793456">
    <property type="component" value="Chromosome I"/>
</dbReference>
<name>A0ACD3RVY4_LARCR</name>
<proteinExistence type="predicted"/>
<evidence type="ECO:0000313" key="1">
    <source>
        <dbReference type="EMBL" id="TMS23319.1"/>
    </source>
</evidence>
<sequence>MHWLGDPKQKKKQKTKKRVVVNGEVQVEKGRPPPPYLRIFPRTSPPGAWSHLTPILTPPRPRTSSHMQGPDRENAAAARPLCASPHSRRFIHSALSLFFISDWPIKVTPCDGVTYMH</sequence>
<gene>
    <name evidence="1" type="ORF">E3U43_008625</name>
</gene>
<accession>A0ACD3RVY4</accession>
<dbReference type="EMBL" id="CM011674">
    <property type="protein sequence ID" value="TMS23319.1"/>
    <property type="molecule type" value="Genomic_DNA"/>
</dbReference>
<protein>
    <submittedName>
        <fullName evidence="1">Uncharacterized protein</fullName>
    </submittedName>
</protein>
<evidence type="ECO:0000313" key="2">
    <source>
        <dbReference type="Proteomes" id="UP000793456"/>
    </source>
</evidence>
<comment type="caution">
    <text evidence="1">The sequence shown here is derived from an EMBL/GenBank/DDBJ whole genome shotgun (WGS) entry which is preliminary data.</text>
</comment>
<reference evidence="1" key="1">
    <citation type="submission" date="2018-11" db="EMBL/GenBank/DDBJ databases">
        <title>The sequence and de novo assembly of Larimichthys crocea genome using PacBio and Hi-C technologies.</title>
        <authorList>
            <person name="Xu P."/>
            <person name="Chen B."/>
            <person name="Zhou Z."/>
            <person name="Ke Q."/>
            <person name="Wu Y."/>
            <person name="Bai H."/>
            <person name="Pu F."/>
        </authorList>
    </citation>
    <scope>NUCLEOTIDE SEQUENCE</scope>
    <source>
        <tissue evidence="1">Muscle</tissue>
    </source>
</reference>
<organism evidence="1 2">
    <name type="scientific">Larimichthys crocea</name>
    <name type="common">Large yellow croaker</name>
    <name type="synonym">Pseudosciaena crocea</name>
    <dbReference type="NCBI Taxonomy" id="215358"/>
    <lineage>
        <taxon>Eukaryota</taxon>
        <taxon>Metazoa</taxon>
        <taxon>Chordata</taxon>
        <taxon>Craniata</taxon>
        <taxon>Vertebrata</taxon>
        <taxon>Euteleostomi</taxon>
        <taxon>Actinopterygii</taxon>
        <taxon>Neopterygii</taxon>
        <taxon>Teleostei</taxon>
        <taxon>Neoteleostei</taxon>
        <taxon>Acanthomorphata</taxon>
        <taxon>Eupercaria</taxon>
        <taxon>Sciaenidae</taxon>
        <taxon>Larimichthys</taxon>
    </lineage>
</organism>